<gene>
    <name evidence="11" type="ORF">EKO27_g4555</name>
</gene>
<dbReference type="CDD" id="cd04860">
    <property type="entry name" value="AE_Prim_S"/>
    <property type="match status" value="1"/>
</dbReference>
<dbReference type="Gene3D" id="3.90.920.10">
    <property type="entry name" value="DNA primase, PRIM domain"/>
    <property type="match status" value="1"/>
</dbReference>
<dbReference type="FunFam" id="3.90.920.10:FF:000002">
    <property type="entry name" value="DNA primase"/>
    <property type="match status" value="1"/>
</dbReference>
<dbReference type="NCBIfam" id="TIGR00335">
    <property type="entry name" value="primase_sml"/>
    <property type="match status" value="1"/>
</dbReference>
<evidence type="ECO:0000313" key="11">
    <source>
        <dbReference type="EMBL" id="RWA10548.1"/>
    </source>
</evidence>
<dbReference type="Proteomes" id="UP000286045">
    <property type="component" value="Unassembled WGS sequence"/>
</dbReference>
<dbReference type="AlphaFoldDB" id="A0A439D819"/>
<keyword evidence="5" id="KW-0548">Nucleotidyltransferase</keyword>
<dbReference type="EC" id="2.7.7.-" evidence="9"/>
<proteinExistence type="inferred from homology"/>
<keyword evidence="8" id="KW-0804">Transcription</keyword>
<evidence type="ECO:0000256" key="2">
    <source>
        <dbReference type="ARBA" id="ARBA00022478"/>
    </source>
</evidence>
<evidence type="ECO:0000256" key="10">
    <source>
        <dbReference type="SAM" id="MobiDB-lite"/>
    </source>
</evidence>
<evidence type="ECO:0000256" key="6">
    <source>
        <dbReference type="ARBA" id="ARBA00022705"/>
    </source>
</evidence>
<dbReference type="GO" id="GO:0005658">
    <property type="term" value="C:alpha DNA polymerase:primase complex"/>
    <property type="evidence" value="ECO:0007669"/>
    <property type="project" value="UniProtKB-ARBA"/>
</dbReference>
<evidence type="ECO:0000256" key="4">
    <source>
        <dbReference type="ARBA" id="ARBA00022679"/>
    </source>
</evidence>
<dbReference type="GO" id="GO:0006269">
    <property type="term" value="P:DNA replication, synthesis of primer"/>
    <property type="evidence" value="ECO:0007669"/>
    <property type="project" value="UniProtKB-KW"/>
</dbReference>
<evidence type="ECO:0000256" key="9">
    <source>
        <dbReference type="RuleBase" id="RU003514"/>
    </source>
</evidence>
<evidence type="ECO:0000313" key="12">
    <source>
        <dbReference type="Proteomes" id="UP000286045"/>
    </source>
</evidence>
<keyword evidence="2 9" id="KW-0240">DNA-directed RNA polymerase</keyword>
<evidence type="ECO:0000256" key="3">
    <source>
        <dbReference type="ARBA" id="ARBA00022515"/>
    </source>
</evidence>
<dbReference type="GO" id="GO:0003899">
    <property type="term" value="F:DNA-directed RNA polymerase activity"/>
    <property type="evidence" value="ECO:0007669"/>
    <property type="project" value="InterPro"/>
</dbReference>
<organism evidence="11 12">
    <name type="scientific">Xylaria grammica</name>
    <dbReference type="NCBI Taxonomy" id="363999"/>
    <lineage>
        <taxon>Eukaryota</taxon>
        <taxon>Fungi</taxon>
        <taxon>Dikarya</taxon>
        <taxon>Ascomycota</taxon>
        <taxon>Pezizomycotina</taxon>
        <taxon>Sordariomycetes</taxon>
        <taxon>Xylariomycetidae</taxon>
        <taxon>Xylariales</taxon>
        <taxon>Xylariaceae</taxon>
        <taxon>Xylaria</taxon>
    </lineage>
</organism>
<evidence type="ECO:0000256" key="1">
    <source>
        <dbReference type="ARBA" id="ARBA00009762"/>
    </source>
</evidence>
<sequence>MVSQVVYCSASFVDTVSYVTKKQNISGALSVSVDAIGSVAVSEHYVDDKALKESHAIYDVAVNVTNQHLEAPQVTQLSPINDIESSCLNEVKISAGAKVSGLDVKGEIGVNLKTGTTKQSYTTITTSQRVNWSGDGDIRPDDITQWDIKTLTRAAMDFPDKIAACELSPQKTYAVLTKYTSLRSFHEATNKGSPLDYENAGIYTNSLLDAYIIWSQIQERISAVDKGLMTLQKSDEHPSLGSYRDSFDASFKKRMETCEDAKKLALAKPGKYGDLIIEPLMPLNALVPYPADLFGLDHAKRDCRFEMIKIVRDVNAVSLDSKVATDSSRTWRYVALSIFRRLVPSDKPIDKKVLGVADAITKCVQESSDSINGQSVTPSLAQRFNDLDVLDKTYVVTNITVWRGNQRLVGIQLLYQNGQVLFHGVKGPSYQNSSFNIDSSRMNNPERVDTIRVVSTGDLLLAEPSERLKYNKSFELKAARPKSSDDRDRKGLSGSFDLTQGAFAQLIPVQGRAMADDPAAWSSVLKWPIAAIDGLSGHLDRGNTYRLFHSRGGLTNATGMLFNALDYIDEPDISVLSGIAVEYTNDKQLQHDRASQSQCSLGLRLFLETDDEVEEQKKEDLAKVSAAAMQPAATSSLPTSATEPAQSLPIKEKAIKESDLWLSGPLGHHEHPFWGWKAASVNPSQDSPTEIWTIKGFTGQAGSDCIETIAVVWDSREAAEAKIEMVDALARNGNSQQSLDDDVEMTGTNGDVKKDIKLEDIFADVDSDEEFPSSRREEVKPSSPPVAPSSPLQNGNGISSSDPELLRMFYQRLFPFRYLFQWLNHSPTPTNDFGHREFALTIHDASNNEIYLRYQSYPTADLIRKDIISKLPSRFEIGPVYTTNPRDRKTLRNQSSFKPLAKELCFDIDLTDYDGIRTCCDKANICIKCWQFMTMAIKVIDTALRDDFGFKHIMWVYSGRRGAHAWVCDKKARLMDDQKRRAIAGYLEVIRGGAQSGKKVNLWRPLHPHLSRSLEILAPHFQDDVLETQDPWAESGRAEHLLSLLPDKTLNESLRKKWDSSPGRASTSKWADIDALAKSGASKGLDTRALLEAKQDIVLEYTYPRLDIEVSKKLNHLLKSPFVVHPGTGRVCVPIDTTPLDDFDPTAVPTVQQLLGEIDSWTAADADAKAPADWEKTSLKPYIEHFRTFVLALMRDERDPKVKREREETEGMEF</sequence>
<keyword evidence="3 9" id="KW-0639">Primosome</keyword>
<evidence type="ECO:0000256" key="8">
    <source>
        <dbReference type="ARBA" id="ARBA00023163"/>
    </source>
</evidence>
<name>A0A439D819_9PEZI</name>
<evidence type="ECO:0000256" key="5">
    <source>
        <dbReference type="ARBA" id="ARBA00022695"/>
    </source>
</evidence>
<dbReference type="STRING" id="363999.A0A439D819"/>
<dbReference type="EMBL" id="RYZI01000110">
    <property type="protein sequence ID" value="RWA10548.1"/>
    <property type="molecule type" value="Genomic_DNA"/>
</dbReference>
<dbReference type="InterPro" id="IPR014052">
    <property type="entry name" value="DNA_primase_ssu_euk/arc"/>
</dbReference>
<comment type="caution">
    <text evidence="11">The sequence shown here is derived from an EMBL/GenBank/DDBJ whole genome shotgun (WGS) entry which is preliminary data.</text>
</comment>
<evidence type="ECO:0000256" key="7">
    <source>
        <dbReference type="ARBA" id="ARBA00022723"/>
    </source>
</evidence>
<dbReference type="PANTHER" id="PTHR10536">
    <property type="entry name" value="DNA PRIMASE SMALL SUBUNIT"/>
    <property type="match status" value="1"/>
</dbReference>
<reference evidence="11 12" key="1">
    <citation type="submission" date="2018-12" db="EMBL/GenBank/DDBJ databases">
        <title>Draft genome sequence of Xylaria grammica IHI A82.</title>
        <authorList>
            <person name="Buettner E."/>
            <person name="Kellner H."/>
        </authorList>
    </citation>
    <scope>NUCLEOTIDE SEQUENCE [LARGE SCALE GENOMIC DNA]</scope>
    <source>
        <strain evidence="11 12">IHI A82</strain>
    </source>
</reference>
<feature type="region of interest" description="Disordered" evidence="10">
    <location>
        <begin position="767"/>
        <end position="799"/>
    </location>
</feature>
<dbReference type="InterPro" id="IPR002755">
    <property type="entry name" value="DNA_primase_S"/>
</dbReference>
<dbReference type="GO" id="GO:0046872">
    <property type="term" value="F:metal ion binding"/>
    <property type="evidence" value="ECO:0007669"/>
    <property type="project" value="UniProtKB-KW"/>
</dbReference>
<keyword evidence="6 9" id="KW-0235">DNA replication</keyword>
<dbReference type="Pfam" id="PF01896">
    <property type="entry name" value="DNA_primase_S"/>
    <property type="match status" value="1"/>
</dbReference>
<keyword evidence="12" id="KW-1185">Reference proteome</keyword>
<dbReference type="SUPFAM" id="SSF56747">
    <property type="entry name" value="Prim-pol domain"/>
    <property type="match status" value="1"/>
</dbReference>
<accession>A0A439D819</accession>
<comment type="similarity">
    <text evidence="1 9">Belongs to the eukaryotic-type primase small subunit family.</text>
</comment>
<protein>
    <recommendedName>
        <fullName evidence="9">DNA primase</fullName>
        <ecNumber evidence="9">2.7.7.-</ecNumber>
    </recommendedName>
</protein>
<keyword evidence="7" id="KW-0479">Metal-binding</keyword>
<keyword evidence="4 9" id="KW-0808">Transferase</keyword>